<keyword evidence="6" id="KW-0966">Cell projection</keyword>
<protein>
    <recommendedName>
        <fullName evidence="5">Flagellar protein FliT</fullName>
    </recommendedName>
</protein>
<keyword evidence="2" id="KW-0963">Cytoplasm</keyword>
<organism evidence="6 7">
    <name type="scientific">Piscirickettsia salmonis</name>
    <dbReference type="NCBI Taxonomy" id="1238"/>
    <lineage>
        <taxon>Bacteria</taxon>
        <taxon>Pseudomonadati</taxon>
        <taxon>Pseudomonadota</taxon>
        <taxon>Gammaproteobacteria</taxon>
        <taxon>Thiotrichales</taxon>
        <taxon>Piscirickettsiaceae</taxon>
        <taxon>Piscirickettsia</taxon>
    </lineage>
</organism>
<gene>
    <name evidence="6" type="primary">fliT</name>
    <name evidence="6" type="ORF">KU39_1134</name>
</gene>
<dbReference type="AlphaFoldDB" id="A0A1L6TB10"/>
<proteinExistence type="predicted"/>
<evidence type="ECO:0000256" key="3">
    <source>
        <dbReference type="ARBA" id="ARBA00022795"/>
    </source>
</evidence>
<dbReference type="EMBL" id="CP012508">
    <property type="protein sequence ID" value="ALB22317.1"/>
    <property type="molecule type" value="Genomic_DNA"/>
</dbReference>
<dbReference type="Pfam" id="PF05400">
    <property type="entry name" value="FliT"/>
    <property type="match status" value="1"/>
</dbReference>
<dbReference type="Gene3D" id="1.20.58.380">
    <property type="entry name" value="Flagellar protein flit"/>
    <property type="match status" value="1"/>
</dbReference>
<sequence length="111" mass="12700">MSIREDLAELKIIMENMLLKAEEGEWESLIDMDMQRSKCISKVVAYSDSHPDSDPSLAGGLEENLTEEIELLMELDQQIMKICLNRKEDITKNLCDANKAMKGMNEYLKNS</sequence>
<dbReference type="InterPro" id="IPR008622">
    <property type="entry name" value="FliT"/>
</dbReference>
<accession>A0A1L6TB10</accession>
<dbReference type="Proteomes" id="UP000029558">
    <property type="component" value="Chromosome"/>
</dbReference>
<evidence type="ECO:0000256" key="5">
    <source>
        <dbReference type="ARBA" id="ARBA00093797"/>
    </source>
</evidence>
<evidence type="ECO:0000313" key="7">
    <source>
        <dbReference type="Proteomes" id="UP000029558"/>
    </source>
</evidence>
<dbReference type="RefSeq" id="WP_027242887.1">
    <property type="nucleotide sequence ID" value="NZ_CP012508.1"/>
</dbReference>
<evidence type="ECO:0000313" key="6">
    <source>
        <dbReference type="EMBL" id="ALB22317.1"/>
    </source>
</evidence>
<comment type="subcellular location">
    <subcellularLocation>
        <location evidence="1">Cytoplasm</location>
        <location evidence="1">Cytosol</location>
    </subcellularLocation>
</comment>
<evidence type="ECO:0000256" key="1">
    <source>
        <dbReference type="ARBA" id="ARBA00004514"/>
    </source>
</evidence>
<keyword evidence="6" id="KW-0282">Flagellum</keyword>
<keyword evidence="3" id="KW-1005">Bacterial flagellum biogenesis</keyword>
<dbReference type="OrthoDB" id="5616422at2"/>
<name>A0A1L6TB10_PISSA</name>
<keyword evidence="6" id="KW-0969">Cilium</keyword>
<evidence type="ECO:0000256" key="4">
    <source>
        <dbReference type="ARBA" id="ARBA00023186"/>
    </source>
</evidence>
<evidence type="ECO:0000256" key="2">
    <source>
        <dbReference type="ARBA" id="ARBA00022490"/>
    </source>
</evidence>
<keyword evidence="4" id="KW-0143">Chaperone</keyword>
<dbReference type="GO" id="GO:0044781">
    <property type="term" value="P:bacterial-type flagellum organization"/>
    <property type="evidence" value="ECO:0007669"/>
    <property type="project" value="UniProtKB-KW"/>
</dbReference>
<reference evidence="6 7" key="1">
    <citation type="journal article" date="2014" name="Genome Announc.">
        <title>Comparative Genome Analysis of Two Isolates of the Fish Pathogen Piscirickettsia salmonis from Different Hosts Reveals Major Differences in Virulence-Associated Secretion Systems.</title>
        <authorList>
            <person name="Bohle H."/>
            <person name="Henriquez P."/>
            <person name="Grothusen H."/>
            <person name="Navas E."/>
            <person name="Sandoval A."/>
            <person name="Bustamante F."/>
            <person name="Bustos P."/>
            <person name="Mancilla M."/>
        </authorList>
    </citation>
    <scope>NUCLEOTIDE SEQUENCE [LARGE SCALE GENOMIC DNA]</scope>
    <source>
        <strain evidence="7">B1-32597</strain>
    </source>
</reference>